<evidence type="ECO:0000313" key="2">
    <source>
        <dbReference type="Proteomes" id="UP000651057"/>
    </source>
</evidence>
<organism evidence="1 2">
    <name type="scientific">Aquimarina mytili</name>
    <dbReference type="NCBI Taxonomy" id="874423"/>
    <lineage>
        <taxon>Bacteria</taxon>
        <taxon>Pseudomonadati</taxon>
        <taxon>Bacteroidota</taxon>
        <taxon>Flavobacteriia</taxon>
        <taxon>Flavobacteriales</taxon>
        <taxon>Flavobacteriaceae</taxon>
        <taxon>Aquimarina</taxon>
    </lineage>
</organism>
<keyword evidence="2" id="KW-1185">Reference proteome</keyword>
<dbReference type="Proteomes" id="UP000651057">
    <property type="component" value="Unassembled WGS sequence"/>
</dbReference>
<accession>A0A937A0H9</accession>
<protein>
    <submittedName>
        <fullName evidence="1">Uncharacterized protein</fullName>
    </submittedName>
</protein>
<evidence type="ECO:0000313" key="1">
    <source>
        <dbReference type="EMBL" id="MBL0685343.1"/>
    </source>
</evidence>
<dbReference type="EMBL" id="JAERQJ010000008">
    <property type="protein sequence ID" value="MBL0685343.1"/>
    <property type="molecule type" value="Genomic_DNA"/>
</dbReference>
<dbReference type="RefSeq" id="WP_201923363.1">
    <property type="nucleotide sequence ID" value="NZ_BAABAX010000002.1"/>
</dbReference>
<name>A0A937A0H9_9FLAO</name>
<gene>
    <name evidence="1" type="ORF">JJQ60_17550</name>
</gene>
<sequence>MQGIFIIWPEFENATGDLIESGVVLREGKARMWIVNKALRSYHQERIKVGTKGYFIEGNKSRIKDG</sequence>
<proteinExistence type="predicted"/>
<reference evidence="1" key="1">
    <citation type="submission" date="2021-01" db="EMBL/GenBank/DDBJ databases">
        <authorList>
            <person name="Zhong Y.L."/>
        </authorList>
    </citation>
    <scope>NUCLEOTIDE SEQUENCE</scope>
    <source>
        <strain evidence="1">KCTC 23302</strain>
    </source>
</reference>
<dbReference type="AlphaFoldDB" id="A0A937A0H9"/>
<comment type="caution">
    <text evidence="1">The sequence shown here is derived from an EMBL/GenBank/DDBJ whole genome shotgun (WGS) entry which is preliminary data.</text>
</comment>